<dbReference type="Gene3D" id="1.20.1560.10">
    <property type="entry name" value="ABC transporter type 1, transmembrane domain"/>
    <property type="match status" value="1"/>
</dbReference>
<feature type="domain" description="ABC transporter" evidence="13">
    <location>
        <begin position="432"/>
        <end position="677"/>
    </location>
</feature>
<evidence type="ECO:0000256" key="9">
    <source>
        <dbReference type="ARBA" id="ARBA00023136"/>
    </source>
</evidence>
<keyword evidence="8 12" id="KW-1133">Transmembrane helix</keyword>
<dbReference type="GO" id="GO:0005524">
    <property type="term" value="F:ATP binding"/>
    <property type="evidence" value="ECO:0007669"/>
    <property type="project" value="UniProtKB-KW"/>
</dbReference>
<keyword evidence="4" id="KW-1003">Cell membrane</keyword>
<keyword evidence="9 12" id="KW-0472">Membrane</keyword>
<dbReference type="GO" id="GO:0090374">
    <property type="term" value="P:oligopeptide export from mitochondrion"/>
    <property type="evidence" value="ECO:0007669"/>
    <property type="project" value="TreeGrafter"/>
</dbReference>
<feature type="transmembrane region" description="Helical" evidence="12">
    <location>
        <begin position="1031"/>
        <end position="1055"/>
    </location>
</feature>
<dbReference type="PROSITE" id="PS50929">
    <property type="entry name" value="ABC_TM1F"/>
    <property type="match status" value="2"/>
</dbReference>
<feature type="transmembrane region" description="Helical" evidence="12">
    <location>
        <begin position="103"/>
        <end position="134"/>
    </location>
</feature>
<feature type="domain" description="ABC transmembrane type-1" evidence="14">
    <location>
        <begin position="108"/>
        <end position="397"/>
    </location>
</feature>
<feature type="transmembrane region" description="Helical" evidence="12">
    <location>
        <begin position="812"/>
        <end position="839"/>
    </location>
</feature>
<evidence type="ECO:0000256" key="7">
    <source>
        <dbReference type="ARBA" id="ARBA00022840"/>
    </source>
</evidence>
<dbReference type="Pfam" id="PF00664">
    <property type="entry name" value="ABC_membrane"/>
    <property type="match status" value="2"/>
</dbReference>
<evidence type="ECO:0000259" key="14">
    <source>
        <dbReference type="PROSITE" id="PS50929"/>
    </source>
</evidence>
<dbReference type="PANTHER" id="PTHR43394">
    <property type="entry name" value="ATP-DEPENDENT PERMEASE MDL1, MITOCHONDRIAL"/>
    <property type="match status" value="1"/>
</dbReference>
<dbReference type="GO" id="GO:0016887">
    <property type="term" value="F:ATP hydrolysis activity"/>
    <property type="evidence" value="ECO:0007669"/>
    <property type="project" value="InterPro"/>
</dbReference>
<feature type="region of interest" description="Disordered" evidence="11">
    <location>
        <begin position="1"/>
        <end position="28"/>
    </location>
</feature>
<feature type="transmembrane region" description="Helical" evidence="12">
    <location>
        <begin position="154"/>
        <end position="179"/>
    </location>
</feature>
<dbReference type="PROSITE" id="PS00211">
    <property type="entry name" value="ABC_TRANSPORTER_1"/>
    <property type="match status" value="2"/>
</dbReference>
<dbReference type="InterPro" id="IPR039421">
    <property type="entry name" value="Type_1_exporter"/>
</dbReference>
<dbReference type="SUPFAM" id="SSF52540">
    <property type="entry name" value="P-loop containing nucleoside triphosphate hydrolases"/>
    <property type="match status" value="2"/>
</dbReference>
<feature type="transmembrane region" description="Helical" evidence="12">
    <location>
        <begin position="230"/>
        <end position="249"/>
    </location>
</feature>
<evidence type="ECO:0000256" key="12">
    <source>
        <dbReference type="SAM" id="Phobius"/>
    </source>
</evidence>
<dbReference type="CDD" id="cd18577">
    <property type="entry name" value="ABC_6TM_Pgp_ABCB1_D1_like"/>
    <property type="match status" value="1"/>
</dbReference>
<feature type="transmembrane region" description="Helical" evidence="12">
    <location>
        <begin position="885"/>
        <end position="911"/>
    </location>
</feature>
<dbReference type="GO" id="GO:0005886">
    <property type="term" value="C:plasma membrane"/>
    <property type="evidence" value="ECO:0007669"/>
    <property type="project" value="UniProtKB-SubCell"/>
</dbReference>
<organism evidence="15 16">
    <name type="scientific">Microthyrium microscopicum</name>
    <dbReference type="NCBI Taxonomy" id="703497"/>
    <lineage>
        <taxon>Eukaryota</taxon>
        <taxon>Fungi</taxon>
        <taxon>Dikarya</taxon>
        <taxon>Ascomycota</taxon>
        <taxon>Pezizomycotina</taxon>
        <taxon>Dothideomycetes</taxon>
        <taxon>Dothideomycetes incertae sedis</taxon>
        <taxon>Microthyriales</taxon>
        <taxon>Microthyriaceae</taxon>
        <taxon>Microthyrium</taxon>
    </lineage>
</organism>
<dbReference type="OrthoDB" id="6500128at2759"/>
<keyword evidence="6" id="KW-0547">Nucleotide-binding</keyword>
<dbReference type="FunFam" id="3.40.50.300:FF:000251">
    <property type="entry name" value="ABC transporter B family member 19"/>
    <property type="match status" value="1"/>
</dbReference>
<dbReference type="InterPro" id="IPR036640">
    <property type="entry name" value="ABC1_TM_sf"/>
</dbReference>
<dbReference type="FunFam" id="1.20.1560.10:FF:000102">
    <property type="entry name" value="ABC multidrug transporter Mdr1"/>
    <property type="match status" value="1"/>
</dbReference>
<feature type="transmembrane region" description="Helical" evidence="12">
    <location>
        <begin position="336"/>
        <end position="355"/>
    </location>
</feature>
<dbReference type="InterPro" id="IPR017871">
    <property type="entry name" value="ABC_transporter-like_CS"/>
</dbReference>
<keyword evidence="7 15" id="KW-0067">ATP-binding</keyword>
<dbReference type="FunFam" id="1.20.1560.10:FF:000009">
    <property type="entry name" value="ABC transporter B family member 1"/>
    <property type="match status" value="1"/>
</dbReference>
<evidence type="ECO:0000256" key="10">
    <source>
        <dbReference type="ARBA" id="ARBA00023180"/>
    </source>
</evidence>
<dbReference type="CDD" id="cd03249">
    <property type="entry name" value="ABC_MTABC3_MDL1_MDL2"/>
    <property type="match status" value="2"/>
</dbReference>
<dbReference type="GO" id="GO:0005743">
    <property type="term" value="C:mitochondrial inner membrane"/>
    <property type="evidence" value="ECO:0007669"/>
    <property type="project" value="TreeGrafter"/>
</dbReference>
<reference evidence="15" key="1">
    <citation type="journal article" date="2020" name="Stud. Mycol.">
        <title>101 Dothideomycetes genomes: a test case for predicting lifestyles and emergence of pathogens.</title>
        <authorList>
            <person name="Haridas S."/>
            <person name="Albert R."/>
            <person name="Binder M."/>
            <person name="Bloem J."/>
            <person name="Labutti K."/>
            <person name="Salamov A."/>
            <person name="Andreopoulos B."/>
            <person name="Baker S."/>
            <person name="Barry K."/>
            <person name="Bills G."/>
            <person name="Bluhm B."/>
            <person name="Cannon C."/>
            <person name="Castanera R."/>
            <person name="Culley D."/>
            <person name="Daum C."/>
            <person name="Ezra D."/>
            <person name="Gonzalez J."/>
            <person name="Henrissat B."/>
            <person name="Kuo A."/>
            <person name="Liang C."/>
            <person name="Lipzen A."/>
            <person name="Lutzoni F."/>
            <person name="Magnuson J."/>
            <person name="Mondo S."/>
            <person name="Nolan M."/>
            <person name="Ohm R."/>
            <person name="Pangilinan J."/>
            <person name="Park H.-J."/>
            <person name="Ramirez L."/>
            <person name="Alfaro M."/>
            <person name="Sun H."/>
            <person name="Tritt A."/>
            <person name="Yoshinaga Y."/>
            <person name="Zwiers L.-H."/>
            <person name="Turgeon B."/>
            <person name="Goodwin S."/>
            <person name="Spatafora J."/>
            <person name="Crous P."/>
            <person name="Grigoriev I."/>
        </authorList>
    </citation>
    <scope>NUCLEOTIDE SEQUENCE</scope>
    <source>
        <strain evidence="15">CBS 115976</strain>
    </source>
</reference>
<dbReference type="GO" id="GO:0015421">
    <property type="term" value="F:ABC-type oligopeptide transporter activity"/>
    <property type="evidence" value="ECO:0007669"/>
    <property type="project" value="TreeGrafter"/>
</dbReference>
<feature type="domain" description="ABC transmembrane type-1" evidence="14">
    <location>
        <begin position="771"/>
        <end position="1060"/>
    </location>
</feature>
<dbReference type="Proteomes" id="UP000799302">
    <property type="component" value="Unassembled WGS sequence"/>
</dbReference>
<comment type="subcellular location">
    <subcellularLocation>
        <location evidence="1">Cell membrane</location>
        <topology evidence="1">Multi-pass membrane protein</topology>
    </subcellularLocation>
</comment>
<dbReference type="CDD" id="cd18578">
    <property type="entry name" value="ABC_6TM_Pgp_ABCB1_D2_like"/>
    <property type="match status" value="1"/>
</dbReference>
<evidence type="ECO:0000259" key="13">
    <source>
        <dbReference type="PROSITE" id="PS50893"/>
    </source>
</evidence>
<accession>A0A6A6UBI2</accession>
<evidence type="ECO:0000256" key="5">
    <source>
        <dbReference type="ARBA" id="ARBA00022692"/>
    </source>
</evidence>
<dbReference type="PROSITE" id="PS50893">
    <property type="entry name" value="ABC_TRANSPORTER_2"/>
    <property type="match status" value="2"/>
</dbReference>
<sequence length="1343" mass="146482">MPTDHDAKHDTPSPSARSAASLDHTNEKTDGIETLEPILAAAPEGAHTLTKLDSKVVEAKDKSPDPFAHLPEDEALVLRNQVDTPDVDVGYFTLFKYANGRDWAIFSIAVFCAIVAGAAMPLMTVVFGGLAGQFSSYFQGQIPYAQFEHKLSTMVLYFIYLAVGSFITTYIYVTGFVFVGEHCAQKIREQYLRAMLRQNIGFFDDLGSGEVTTRITADTNVIQDGISEKLGLTLNALATFISAFVIAFVRSWKLTLILISGVVTIVVVMGVGGSTMVRLTQQTQVEYGKSGTVAEEVLSSVRNAMAFNTQEKLARQYDAFLRRAEKDGRRVQSMQGTMIAIMMCIVNLMYGLGFWEGSRLLVAGELNVSKILTVNFAVIIGSFSLGNVAPNAKAFASAVAAGKKIFGSIERNSPMNPDSEDGLKPDSLVGTIELKGIKHIYPSRPEVTVMDGVNLLIPAGKQTALVGASGSGKSTIVGLVERFYDPVRGQVFLDGRDVRDINLRWLRQQIALVQQEPVLFSTTIFENISYGLQGSQWDSVSDDKKADMIYDAAKMANAHDFISALPDGYNTKVGQRGFLLSGGQKQRVAIARAVVSDPRILLLDEATSALDTKSEGVVQAALDKAAQGRTTIVIAHRLSTIKNADNIVVMSAGKIIEQGSHDVLLDKKAAYFNLVEAQRIAAEQDADGNDIEATEEVDTGKSEALKAIEKGTFIADPADADPAKLTRTQTEQSKSSLIMAQRKQEADKKYSLWTLIKLVWSFNRKEWPLAVVGFFFSAIAGAGQPVQSIFFAKSIQTISLPPSMYGKLRHDIDFWCLMYLMLAFVLLISNAAHAWAFGFCQEAIIHRARIKAFRTLLRQDVAFFDEEKNTSGGLTSFLSVTIIDLAGLSGSTLGTILMVSTTLVAGLIVSLVIGWKLALVCIGAIPILIGCGYLRFSMLSRFQARSKAAYEGSAGFACEATSAIRTVASLSREGDVWDKYHGQLEVQAQKSFKSVLKSSLLFAASQSLVFLCVALGFWYGGTLIAKHEYSMFQFFVCFQSIIFGAQSAGTIFSFAPDMGKARHAAEDLKRLFDRKPTIDSWSEEGERLEHMDGYIEFRDVHFRYPTRPDQPVLRGLNLTVKPGQYVALVGASGCGKSTTIALMERFYDPIPVTGSGVFVDGKDISKLHLNTYRSHLALVSQEPTLYQGTIRENILLGADREDVPEEEIVKACKNANIYDFIMSLPEGFSTVCGSKGTLLSGGQKQRVAIARALLRNPKILLLDEATSALDSESEKVVQAALDAAARGRTTIAVAHRLSTIQKADIIYVIDAGKVVEQGTHNELLGKRGRYAELVTLQSLEKGA</sequence>
<gene>
    <name evidence="15" type="ORF">BT63DRAFT_373177</name>
</gene>
<dbReference type="SUPFAM" id="SSF90123">
    <property type="entry name" value="ABC transporter transmembrane region"/>
    <property type="match status" value="2"/>
</dbReference>
<comment type="similarity">
    <text evidence="2">Belongs to the ABC transporter superfamily. ABCB family. Multidrug resistance exporter (TC 3.A.1.201) subfamily.</text>
</comment>
<keyword evidence="16" id="KW-1185">Reference proteome</keyword>
<dbReference type="Pfam" id="PF00005">
    <property type="entry name" value="ABC_tran"/>
    <property type="match status" value="2"/>
</dbReference>
<dbReference type="InterPro" id="IPR003439">
    <property type="entry name" value="ABC_transporter-like_ATP-bd"/>
</dbReference>
<evidence type="ECO:0000313" key="16">
    <source>
        <dbReference type="Proteomes" id="UP000799302"/>
    </source>
</evidence>
<feature type="transmembrane region" description="Helical" evidence="12">
    <location>
        <begin position="767"/>
        <end position="792"/>
    </location>
</feature>
<proteinExistence type="inferred from homology"/>
<dbReference type="SMART" id="SM00382">
    <property type="entry name" value="AAA"/>
    <property type="match status" value="2"/>
</dbReference>
<protein>
    <submittedName>
        <fullName evidence="15">ATP-binding cassette transporter ABC4</fullName>
    </submittedName>
</protein>
<keyword evidence="5 12" id="KW-0812">Transmembrane</keyword>
<evidence type="ECO:0000256" key="11">
    <source>
        <dbReference type="SAM" id="MobiDB-lite"/>
    </source>
</evidence>
<dbReference type="InterPro" id="IPR003593">
    <property type="entry name" value="AAA+_ATPase"/>
</dbReference>
<evidence type="ECO:0000313" key="15">
    <source>
        <dbReference type="EMBL" id="KAF2668951.1"/>
    </source>
</evidence>
<keyword evidence="3" id="KW-0813">Transport</keyword>
<feature type="transmembrane region" description="Helical" evidence="12">
    <location>
        <begin position="255"/>
        <end position="277"/>
    </location>
</feature>
<dbReference type="InterPro" id="IPR011527">
    <property type="entry name" value="ABC1_TM_dom"/>
</dbReference>
<feature type="domain" description="ABC transporter" evidence="13">
    <location>
        <begin position="1095"/>
        <end position="1336"/>
    </location>
</feature>
<evidence type="ECO:0000256" key="8">
    <source>
        <dbReference type="ARBA" id="ARBA00022989"/>
    </source>
</evidence>
<dbReference type="EMBL" id="MU004235">
    <property type="protein sequence ID" value="KAF2668951.1"/>
    <property type="molecule type" value="Genomic_DNA"/>
</dbReference>
<feature type="transmembrane region" description="Helical" evidence="12">
    <location>
        <begin position="917"/>
        <end position="936"/>
    </location>
</feature>
<dbReference type="PANTHER" id="PTHR43394:SF1">
    <property type="entry name" value="ATP-BINDING CASSETTE SUB-FAMILY B MEMBER 10, MITOCHONDRIAL"/>
    <property type="match status" value="1"/>
</dbReference>
<keyword evidence="10" id="KW-0325">Glycoprotein</keyword>
<evidence type="ECO:0000256" key="2">
    <source>
        <dbReference type="ARBA" id="ARBA00007577"/>
    </source>
</evidence>
<dbReference type="FunFam" id="3.40.50.300:FF:000302">
    <property type="entry name" value="ATP-binding cassette subfamily B member 5"/>
    <property type="match status" value="1"/>
</dbReference>
<evidence type="ECO:0000256" key="1">
    <source>
        <dbReference type="ARBA" id="ARBA00004651"/>
    </source>
</evidence>
<dbReference type="Gene3D" id="3.40.50.300">
    <property type="entry name" value="P-loop containing nucleotide triphosphate hydrolases"/>
    <property type="match status" value="2"/>
</dbReference>
<evidence type="ECO:0000256" key="6">
    <source>
        <dbReference type="ARBA" id="ARBA00022741"/>
    </source>
</evidence>
<dbReference type="InterPro" id="IPR027417">
    <property type="entry name" value="P-loop_NTPase"/>
</dbReference>
<feature type="compositionally biased region" description="Basic and acidic residues" evidence="11">
    <location>
        <begin position="1"/>
        <end position="11"/>
    </location>
</feature>
<feature type="transmembrane region" description="Helical" evidence="12">
    <location>
        <begin position="1000"/>
        <end position="1019"/>
    </location>
</feature>
<name>A0A6A6UBI2_9PEZI</name>
<evidence type="ECO:0000256" key="4">
    <source>
        <dbReference type="ARBA" id="ARBA00022475"/>
    </source>
</evidence>
<evidence type="ECO:0000256" key="3">
    <source>
        <dbReference type="ARBA" id="ARBA00022448"/>
    </source>
</evidence>